<evidence type="ECO:0008006" key="5">
    <source>
        <dbReference type="Google" id="ProtNLM"/>
    </source>
</evidence>
<feature type="chain" id="PRO_5046428353" description="Lipoprotein" evidence="2">
    <location>
        <begin position="35"/>
        <end position="232"/>
    </location>
</feature>
<proteinExistence type="predicted"/>
<evidence type="ECO:0000313" key="4">
    <source>
        <dbReference type="Proteomes" id="UP001204746"/>
    </source>
</evidence>
<gene>
    <name evidence="3" type="ORF">NP777_15665</name>
</gene>
<accession>A0ABT1UX37</accession>
<keyword evidence="4" id="KW-1185">Reference proteome</keyword>
<evidence type="ECO:0000256" key="1">
    <source>
        <dbReference type="SAM" id="MobiDB-lite"/>
    </source>
</evidence>
<reference evidence="3 4" key="1">
    <citation type="submission" date="2022-07" db="EMBL/GenBank/DDBJ databases">
        <authorList>
            <person name="Phongsopitanun W."/>
            <person name="Tanasupawat S."/>
        </authorList>
    </citation>
    <scope>NUCLEOTIDE SEQUENCE [LARGE SCALE GENOMIC DNA]</scope>
    <source>
        <strain evidence="3 4">RCU-064</strain>
    </source>
</reference>
<organism evidence="3 4">
    <name type="scientific">Streptomyces rugosispiralis</name>
    <dbReference type="NCBI Taxonomy" id="2967341"/>
    <lineage>
        <taxon>Bacteria</taxon>
        <taxon>Bacillati</taxon>
        <taxon>Actinomycetota</taxon>
        <taxon>Actinomycetes</taxon>
        <taxon>Kitasatosporales</taxon>
        <taxon>Streptomycetaceae</taxon>
        <taxon>Streptomyces</taxon>
    </lineage>
</organism>
<comment type="caution">
    <text evidence="3">The sequence shown here is derived from an EMBL/GenBank/DDBJ whole genome shotgun (WGS) entry which is preliminary data.</text>
</comment>
<feature type="compositionally biased region" description="Basic and acidic residues" evidence="1">
    <location>
        <begin position="69"/>
        <end position="103"/>
    </location>
</feature>
<name>A0ABT1UX37_9ACTN</name>
<sequence>MNSTTAVRTVRRRTMRVAAAVLIAAAGFSLTACNDSDANASKPVASASSSGTDSSTGAKGSDGNGAKGTDTKADTGAGTEDKAGGKAGDKAGDKAASPDRTETLVDGSTGEIYKLGEQHYRLKIVNDGDVLATFEANGQDAGLDGNGMYVVLTAGGEVQSWMGDEHQGPGTFELAGGWTAKVTKVGEGRYRAEIIGHGDVMGTMEANGHDAGLDANGVYIVLSTGGVISAHE</sequence>
<evidence type="ECO:0000256" key="2">
    <source>
        <dbReference type="SAM" id="SignalP"/>
    </source>
</evidence>
<feature type="region of interest" description="Disordered" evidence="1">
    <location>
        <begin position="38"/>
        <end position="105"/>
    </location>
</feature>
<evidence type="ECO:0000313" key="3">
    <source>
        <dbReference type="EMBL" id="MCQ8189678.1"/>
    </source>
</evidence>
<feature type="signal peptide" evidence="2">
    <location>
        <begin position="1"/>
        <end position="34"/>
    </location>
</feature>
<feature type="compositionally biased region" description="Low complexity" evidence="1">
    <location>
        <begin position="45"/>
        <end position="59"/>
    </location>
</feature>
<dbReference type="EMBL" id="JANIAA010000008">
    <property type="protein sequence ID" value="MCQ8189678.1"/>
    <property type="molecule type" value="Genomic_DNA"/>
</dbReference>
<keyword evidence="2" id="KW-0732">Signal</keyword>
<dbReference type="RefSeq" id="WP_256650752.1">
    <property type="nucleotide sequence ID" value="NZ_JANIAA010000008.1"/>
</dbReference>
<protein>
    <recommendedName>
        <fullName evidence="5">Lipoprotein</fullName>
    </recommendedName>
</protein>
<dbReference type="Proteomes" id="UP001204746">
    <property type="component" value="Unassembled WGS sequence"/>
</dbReference>